<reference evidence="1 2" key="2">
    <citation type="submission" date="2021-02" db="EMBL/GenBank/DDBJ databases">
        <title>Sulfurospirillum tamanensis sp. nov.</title>
        <authorList>
            <person name="Frolova A."/>
            <person name="Merkel A."/>
            <person name="Slobodkin A."/>
        </authorList>
    </citation>
    <scope>NUCLEOTIDE SEQUENCE [LARGE SCALE GENOMIC DNA]</scope>
    <source>
        <strain evidence="1 2">T05b</strain>
    </source>
</reference>
<evidence type="ECO:0000313" key="1">
    <source>
        <dbReference type="EMBL" id="MBN2964552.1"/>
    </source>
</evidence>
<comment type="caution">
    <text evidence="1">The sequence shown here is derived from an EMBL/GenBank/DDBJ whole genome shotgun (WGS) entry which is preliminary data.</text>
</comment>
<gene>
    <name evidence="1" type="ORF">JWV37_07150</name>
</gene>
<dbReference type="Proteomes" id="UP000703590">
    <property type="component" value="Unassembled WGS sequence"/>
</dbReference>
<dbReference type="Gene3D" id="3.40.50.1000">
    <property type="entry name" value="HAD superfamily/HAD-like"/>
    <property type="match status" value="2"/>
</dbReference>
<dbReference type="PANTHER" id="PTHR19288:SF90">
    <property type="entry name" value="OS08G0542600 PROTEIN"/>
    <property type="match status" value="1"/>
</dbReference>
<dbReference type="EMBL" id="JAFHKK010000013">
    <property type="protein sequence ID" value="MBN2964552.1"/>
    <property type="molecule type" value="Genomic_DNA"/>
</dbReference>
<sequence>MNSRAVFSLYEGVREHLPEALALKTPLHVKDIDSLLDQAGCFFLDAFGVLNVGTKAIPGAQQLLKRLRARGLPFLMLTNSATLPKSYLCDKLGAMGLAFEPHDIVSSREVLWSLLPFSSNNWGIIGERHEMEVPLRVTLQEDDGFWESDGFLFLSTGCWDDALQAKWREALRERPRTVWVANPDLTAPREDGAFPKQPGFYTLLEPASLFTDLHSVGKPFNNVFAYALHLAKKRWGVDAQDVMMVGDTLHTDVLGANAMGMKSALIESYGFFKGLETLPFMHQSGIFPDVRLSAYM</sequence>
<keyword evidence="2" id="KW-1185">Reference proteome</keyword>
<name>A0ABS2WSG2_9BACT</name>
<dbReference type="PANTHER" id="PTHR19288">
    <property type="entry name" value="4-NITROPHENYLPHOSPHATASE-RELATED"/>
    <property type="match status" value="1"/>
</dbReference>
<protein>
    <submittedName>
        <fullName evidence="1">HAD hydrolase-like protein</fullName>
    </submittedName>
</protein>
<reference evidence="2" key="1">
    <citation type="submission" date="2021-02" db="EMBL/GenBank/DDBJ databases">
        <title>Sulfurospirillum tamanensis sp. nov.</title>
        <authorList>
            <person name="Merkel A.Y."/>
        </authorList>
    </citation>
    <scope>NUCLEOTIDE SEQUENCE [LARGE SCALE GENOMIC DNA]</scope>
    <source>
        <strain evidence="2">T05b</strain>
    </source>
</reference>
<proteinExistence type="predicted"/>
<organism evidence="1 2">
    <name type="scientific">Sulfurospirillum tamanense</name>
    <dbReference type="NCBI Taxonomy" id="2813362"/>
    <lineage>
        <taxon>Bacteria</taxon>
        <taxon>Pseudomonadati</taxon>
        <taxon>Campylobacterota</taxon>
        <taxon>Epsilonproteobacteria</taxon>
        <taxon>Campylobacterales</taxon>
        <taxon>Sulfurospirillaceae</taxon>
        <taxon>Sulfurospirillum</taxon>
    </lineage>
</organism>
<evidence type="ECO:0000313" key="2">
    <source>
        <dbReference type="Proteomes" id="UP000703590"/>
    </source>
</evidence>
<dbReference type="SUPFAM" id="SSF56784">
    <property type="entry name" value="HAD-like"/>
    <property type="match status" value="1"/>
</dbReference>
<dbReference type="RefSeq" id="WP_205459101.1">
    <property type="nucleotide sequence ID" value="NZ_JAFHKK010000013.1"/>
</dbReference>
<dbReference type="Pfam" id="PF13242">
    <property type="entry name" value="Hydrolase_like"/>
    <property type="match status" value="1"/>
</dbReference>
<reference evidence="1 2" key="3">
    <citation type="submission" date="2021-02" db="EMBL/GenBank/DDBJ databases">
        <authorList>
            <person name="Merkel A.Y."/>
        </authorList>
    </citation>
    <scope>NUCLEOTIDE SEQUENCE [LARGE SCALE GENOMIC DNA]</scope>
    <source>
        <strain evidence="1 2">T05b</strain>
    </source>
</reference>
<accession>A0ABS2WSG2</accession>
<dbReference type="InterPro" id="IPR036412">
    <property type="entry name" value="HAD-like_sf"/>
</dbReference>
<dbReference type="InterPro" id="IPR023214">
    <property type="entry name" value="HAD_sf"/>
</dbReference>
<dbReference type="Pfam" id="PF13344">
    <property type="entry name" value="Hydrolase_6"/>
    <property type="match status" value="1"/>
</dbReference>
<dbReference type="InterPro" id="IPR006357">
    <property type="entry name" value="HAD-SF_hydro_IIA"/>
</dbReference>